<evidence type="ECO:0000256" key="3">
    <source>
        <dbReference type="ARBA" id="ARBA00022723"/>
    </source>
</evidence>
<feature type="binding site" evidence="10">
    <location>
        <position position="5"/>
    </location>
    <ligand>
        <name>ATP</name>
        <dbReference type="ChEBI" id="CHEBI:30616"/>
    </ligand>
</feature>
<feature type="binding site" evidence="10">
    <location>
        <position position="334"/>
    </location>
    <ligand>
        <name>ATP</name>
        <dbReference type="ChEBI" id="CHEBI:30616"/>
    </ligand>
</feature>
<comment type="subunit">
    <text evidence="10">Heterotetramer composed of ParC and ParE.</text>
</comment>
<keyword evidence="5 10" id="KW-0067">ATP-binding</keyword>
<dbReference type="InterPro" id="IPR013759">
    <property type="entry name" value="Topo_IIA_B_C"/>
</dbReference>
<dbReference type="Gene3D" id="3.30.230.10">
    <property type="match status" value="1"/>
</dbReference>
<evidence type="ECO:0000313" key="12">
    <source>
        <dbReference type="EMBL" id="MBT1443862.1"/>
    </source>
</evidence>
<proteinExistence type="inferred from homology"/>
<dbReference type="InterPro" id="IPR013760">
    <property type="entry name" value="Topo_IIA-like_dom_sf"/>
</dbReference>
<dbReference type="InterPro" id="IPR014721">
    <property type="entry name" value="Ribsml_uS5_D2-typ_fold_subgr"/>
</dbReference>
<dbReference type="InterPro" id="IPR001241">
    <property type="entry name" value="Topo_IIA"/>
</dbReference>
<organism evidence="12 13">
    <name type="scientific">Shewanella jiangmenensis</name>
    <dbReference type="NCBI Taxonomy" id="2837387"/>
    <lineage>
        <taxon>Bacteria</taxon>
        <taxon>Pseudomonadati</taxon>
        <taxon>Pseudomonadota</taxon>
        <taxon>Gammaproteobacteria</taxon>
        <taxon>Alteromonadales</taxon>
        <taxon>Shewanellaceae</taxon>
        <taxon>Shewanella</taxon>
    </lineage>
</organism>
<comment type="function">
    <text evidence="10">Topoisomerase IV is essential for chromosome segregation. It relaxes supercoiled DNA. Performs the decatenation events required during the replication of a circular DNA molecule.</text>
</comment>
<dbReference type="Pfam" id="PF02518">
    <property type="entry name" value="HATPase_c"/>
    <property type="match status" value="1"/>
</dbReference>
<evidence type="ECO:0000259" key="11">
    <source>
        <dbReference type="PROSITE" id="PS50880"/>
    </source>
</evidence>
<dbReference type="EC" id="5.6.2.2" evidence="10"/>
<dbReference type="InterPro" id="IPR036890">
    <property type="entry name" value="HATPase_C_sf"/>
</dbReference>
<keyword evidence="6" id="KW-0460">Magnesium</keyword>
<evidence type="ECO:0000256" key="8">
    <source>
        <dbReference type="ARBA" id="ARBA00023125"/>
    </source>
</evidence>
<dbReference type="HAMAP" id="MF_00938">
    <property type="entry name" value="ParE_type1"/>
    <property type="match status" value="1"/>
</dbReference>
<feature type="binding site" evidence="10">
    <location>
        <begin position="110"/>
        <end position="116"/>
    </location>
    <ligand>
        <name>ATP</name>
        <dbReference type="ChEBI" id="CHEBI:30616"/>
    </ligand>
</feature>
<dbReference type="PRINTS" id="PR00418">
    <property type="entry name" value="TPI2FAMILY"/>
</dbReference>
<dbReference type="PANTHER" id="PTHR45866">
    <property type="entry name" value="DNA GYRASE/TOPOISOMERASE SUBUNIT B"/>
    <property type="match status" value="1"/>
</dbReference>
<dbReference type="CDD" id="cd16928">
    <property type="entry name" value="HATPase_GyrB-like"/>
    <property type="match status" value="1"/>
</dbReference>
<sequence>MTNQYNSDAIEVLNGLEPVKRRPGMYTDTTRPNHLGQEVIDNSVDEALAGHATRIDVILHLDNSLEVIDDGRGMPVDVHPEEGIPGVELILTKLHAGGKFSNKNYQFSGGLHGVGISVVNALSRRVEISVRRDAQVYEMAFEHGDKVEDLRITGTCGRRNTGTRVHFWPEPSYFDSPNFSISRLVHLLKAKAVLCPGLRIKFANKQTGDVHEWYFEAGLTDYLKSAVGDATMLPPEPFVGSFKGNNEAADWAITWLPEGGEYLAESYVNLIPTPLGGTHVNGFRQGLLESMREFCEFRNLIPRGIKLSPEDIWDKTAFILSIKMQDPQFAGQTKEKLSSRQSAAFVSGIVRDAFSLYLNSHTDLAELLAEMCIANAQKRLRAAKKVARKKVTSGPALPGKLTDCSGQDPMASELFLVEGDSAGGSAKQARDREFQAIMPLRGKILNTWEVEASQVLASQEVHDISVAIGCDPDSEDISELRYGKICILADADSDGLHIATLLCALFLKHYRVLVERGHVYIAMPPLFRIDIGKEVYYALDESEKQGILDRLAAEGKKGKPQVTRFKGLGEMNPLQLRETTMDPNTRRLVQLTIEEGDDTVALMDMLLAKKRAPDRKNWLETKGDLAVV</sequence>
<evidence type="ECO:0000256" key="7">
    <source>
        <dbReference type="ARBA" id="ARBA00023029"/>
    </source>
</evidence>
<feature type="binding site" evidence="10">
    <location>
        <position position="42"/>
    </location>
    <ligand>
        <name>ATP</name>
        <dbReference type="ChEBI" id="CHEBI:30616"/>
    </ligand>
</feature>
<keyword evidence="7 10" id="KW-0799">Topoisomerase</keyword>
<comment type="similarity">
    <text evidence="10">Belongs to the type II topoisomerase family. ParE type 1 subfamily.</text>
</comment>
<evidence type="ECO:0000256" key="4">
    <source>
        <dbReference type="ARBA" id="ARBA00022741"/>
    </source>
</evidence>
<dbReference type="SUPFAM" id="SSF55874">
    <property type="entry name" value="ATPase domain of HSP90 chaperone/DNA topoisomerase II/histidine kinase"/>
    <property type="match status" value="1"/>
</dbReference>
<reference evidence="12 13" key="1">
    <citation type="submission" date="2021-05" db="EMBL/GenBank/DDBJ databases">
        <title>Shewanella sp. JM162201.</title>
        <authorList>
            <person name="Xu S."/>
            <person name="Li A."/>
        </authorList>
    </citation>
    <scope>NUCLEOTIDE SEQUENCE [LARGE SCALE GENOMIC DNA]</scope>
    <source>
        <strain evidence="12 13">JM162201</strain>
    </source>
</reference>
<dbReference type="RefSeq" id="WP_214506017.1">
    <property type="nucleotide sequence ID" value="NZ_JAHEPS010000001.1"/>
</dbReference>
<dbReference type="Pfam" id="PF00204">
    <property type="entry name" value="DNA_gyraseB"/>
    <property type="match status" value="1"/>
</dbReference>
<gene>
    <name evidence="10 12" type="primary">parE</name>
    <name evidence="12" type="ORF">KJI95_04910</name>
</gene>
<dbReference type="Gene3D" id="3.30.565.10">
    <property type="entry name" value="Histidine kinase-like ATPase, C-terminal domain"/>
    <property type="match status" value="1"/>
</dbReference>
<evidence type="ECO:0000256" key="6">
    <source>
        <dbReference type="ARBA" id="ARBA00022842"/>
    </source>
</evidence>
<dbReference type="Proteomes" id="UP001195903">
    <property type="component" value="Unassembled WGS sequence"/>
</dbReference>
<accession>A0ABS5V071</accession>
<evidence type="ECO:0000256" key="2">
    <source>
        <dbReference type="ARBA" id="ARBA00001946"/>
    </source>
</evidence>
<keyword evidence="3" id="KW-0479">Metal-binding</keyword>
<keyword evidence="9 10" id="KW-0413">Isomerase</keyword>
<dbReference type="PROSITE" id="PS00177">
    <property type="entry name" value="TOPOISOMERASE_II"/>
    <property type="match status" value="1"/>
</dbReference>
<dbReference type="PANTHER" id="PTHR45866:SF4">
    <property type="entry name" value="DNA TOPOISOMERASE 4 SUBUNIT B"/>
    <property type="match status" value="1"/>
</dbReference>
<feature type="site" description="Interaction with DNA" evidence="10">
    <location>
        <position position="497"/>
    </location>
</feature>
<dbReference type="Pfam" id="PF01751">
    <property type="entry name" value="Toprim"/>
    <property type="match status" value="1"/>
</dbReference>
<dbReference type="InterPro" id="IPR005737">
    <property type="entry name" value="TopoIV_B_Gneg"/>
</dbReference>
<name>A0ABS5V071_9GAMM</name>
<dbReference type="CDD" id="cd00822">
    <property type="entry name" value="TopoII_Trans_DNA_gyrase"/>
    <property type="match status" value="1"/>
</dbReference>
<comment type="caution">
    <text evidence="12">The sequence shown here is derived from an EMBL/GenBank/DDBJ whole genome shotgun (WGS) entry which is preliminary data.</text>
</comment>
<dbReference type="InterPro" id="IPR020568">
    <property type="entry name" value="Ribosomal_Su5_D2-typ_SF"/>
</dbReference>
<dbReference type="PRINTS" id="PR01098">
    <property type="entry name" value="TOPISMRASE4B"/>
</dbReference>
<dbReference type="PROSITE" id="PS50880">
    <property type="entry name" value="TOPRIM"/>
    <property type="match status" value="1"/>
</dbReference>
<dbReference type="InterPro" id="IPR003594">
    <property type="entry name" value="HATPase_dom"/>
</dbReference>
<evidence type="ECO:0000256" key="5">
    <source>
        <dbReference type="ARBA" id="ARBA00022840"/>
    </source>
</evidence>
<feature type="binding site" evidence="10">
    <location>
        <position position="69"/>
    </location>
    <ligand>
        <name>ATP</name>
        <dbReference type="ChEBI" id="CHEBI:30616"/>
    </ligand>
</feature>
<dbReference type="SUPFAM" id="SSF54211">
    <property type="entry name" value="Ribosomal protein S5 domain 2-like"/>
    <property type="match status" value="1"/>
</dbReference>
<dbReference type="InterPro" id="IPR013506">
    <property type="entry name" value="Topo_IIA_bsu_dom2"/>
</dbReference>
<keyword evidence="13" id="KW-1185">Reference proteome</keyword>
<dbReference type="SMART" id="SM00433">
    <property type="entry name" value="TOP2c"/>
    <property type="match status" value="1"/>
</dbReference>
<dbReference type="NCBIfam" id="TIGR01055">
    <property type="entry name" value="parE_Gneg"/>
    <property type="match status" value="1"/>
</dbReference>
<keyword evidence="8 10" id="KW-0238">DNA-binding</keyword>
<dbReference type="InterPro" id="IPR006171">
    <property type="entry name" value="TOPRIM_dom"/>
</dbReference>
<comment type="catalytic activity">
    <reaction evidence="1 10">
        <text>ATP-dependent breakage, passage and rejoining of double-stranded DNA.</text>
        <dbReference type="EC" id="5.6.2.2"/>
    </reaction>
</comment>
<feature type="site" description="Interaction with DNA" evidence="10">
    <location>
        <position position="446"/>
    </location>
</feature>
<comment type="cofactor">
    <cofactor evidence="2">
        <name>Mg(2+)</name>
        <dbReference type="ChEBI" id="CHEBI:18420"/>
    </cofactor>
</comment>
<dbReference type="SMART" id="SM00387">
    <property type="entry name" value="HATPase_c"/>
    <property type="match status" value="1"/>
</dbReference>
<dbReference type="SUPFAM" id="SSF56719">
    <property type="entry name" value="Type II DNA topoisomerase"/>
    <property type="match status" value="1"/>
</dbReference>
<protein>
    <recommendedName>
        <fullName evidence="10">DNA topoisomerase 4 subunit B</fullName>
        <ecNumber evidence="10">5.6.2.2</ecNumber>
    </recommendedName>
    <alternativeName>
        <fullName evidence="10">Topoisomerase IV subunit B</fullName>
    </alternativeName>
</protein>
<dbReference type="InterPro" id="IPR018522">
    <property type="entry name" value="TopoIIA_CS"/>
</dbReference>
<dbReference type="InterPro" id="IPR002288">
    <property type="entry name" value="DNA_gyrase_B_C"/>
</dbReference>
<dbReference type="Gene3D" id="3.40.50.670">
    <property type="match status" value="1"/>
</dbReference>
<keyword evidence="4 10" id="KW-0547">Nucleotide-binding</keyword>
<evidence type="ECO:0000256" key="9">
    <source>
        <dbReference type="ARBA" id="ARBA00023235"/>
    </source>
</evidence>
<feature type="site" description="Interaction with DNA" evidence="10">
    <location>
        <position position="615"/>
    </location>
</feature>
<dbReference type="EMBL" id="JAHEPS010000001">
    <property type="protein sequence ID" value="MBT1443862.1"/>
    <property type="molecule type" value="Genomic_DNA"/>
</dbReference>
<feature type="domain" description="Toprim" evidence="11">
    <location>
        <begin position="412"/>
        <end position="525"/>
    </location>
</feature>
<evidence type="ECO:0000256" key="1">
    <source>
        <dbReference type="ARBA" id="ARBA00000185"/>
    </source>
</evidence>
<evidence type="ECO:0000313" key="13">
    <source>
        <dbReference type="Proteomes" id="UP001195903"/>
    </source>
</evidence>
<evidence type="ECO:0000256" key="10">
    <source>
        <dbReference type="HAMAP-Rule" id="MF_00938"/>
    </source>
</evidence>
<dbReference type="Pfam" id="PF00986">
    <property type="entry name" value="DNA_gyraseB_C"/>
    <property type="match status" value="1"/>
</dbReference>